<keyword evidence="3" id="KW-1185">Reference proteome</keyword>
<dbReference type="AlphaFoldDB" id="A0A840RWJ0"/>
<evidence type="ECO:0000313" key="3">
    <source>
        <dbReference type="Proteomes" id="UP000571084"/>
    </source>
</evidence>
<gene>
    <name evidence="2" type="ORF">HNR39_002672</name>
</gene>
<comment type="caution">
    <text evidence="2">The sequence shown here is derived from an EMBL/GenBank/DDBJ whole genome shotgun (WGS) entry which is preliminary data.</text>
</comment>
<evidence type="ECO:0000313" key="2">
    <source>
        <dbReference type="EMBL" id="MBB5200830.1"/>
    </source>
</evidence>
<organism evidence="2 3">
    <name type="scientific">Glaciimonas immobilis</name>
    <dbReference type="NCBI Taxonomy" id="728004"/>
    <lineage>
        <taxon>Bacteria</taxon>
        <taxon>Pseudomonadati</taxon>
        <taxon>Pseudomonadota</taxon>
        <taxon>Betaproteobacteria</taxon>
        <taxon>Burkholderiales</taxon>
        <taxon>Oxalobacteraceae</taxon>
        <taxon>Glaciimonas</taxon>
    </lineage>
</organism>
<feature type="domain" description="DUF4224" evidence="1">
    <location>
        <begin position="4"/>
        <end position="47"/>
    </location>
</feature>
<proteinExistence type="predicted"/>
<sequence>MNIFLDDDDIATLTGRKMKGGQIDALRKMGLPFFVNATGHPVVAKEAIHGRKEIPVVKSEWIPKALRSA</sequence>
<evidence type="ECO:0000259" key="1">
    <source>
        <dbReference type="Pfam" id="PF13986"/>
    </source>
</evidence>
<dbReference type="Pfam" id="PF13986">
    <property type="entry name" value="DUF4224"/>
    <property type="match status" value="1"/>
</dbReference>
<accession>A0A840RWJ0</accession>
<dbReference type="EMBL" id="JACHHQ010000005">
    <property type="protein sequence ID" value="MBB5200830.1"/>
    <property type="molecule type" value="Genomic_DNA"/>
</dbReference>
<dbReference type="Proteomes" id="UP000571084">
    <property type="component" value="Unassembled WGS sequence"/>
</dbReference>
<reference evidence="2 3" key="1">
    <citation type="submission" date="2020-08" db="EMBL/GenBank/DDBJ databases">
        <title>Genomic Encyclopedia of Type Strains, Phase IV (KMG-IV): sequencing the most valuable type-strain genomes for metagenomic binning, comparative biology and taxonomic classification.</title>
        <authorList>
            <person name="Goeker M."/>
        </authorList>
    </citation>
    <scope>NUCLEOTIDE SEQUENCE [LARGE SCALE GENOMIC DNA]</scope>
    <source>
        <strain evidence="2 3">DSM 23240</strain>
    </source>
</reference>
<protein>
    <recommendedName>
        <fullName evidence="1">DUF4224 domain-containing protein</fullName>
    </recommendedName>
</protein>
<name>A0A840RWJ0_9BURK</name>
<dbReference type="InterPro" id="IPR025319">
    <property type="entry name" value="DUF4224"/>
</dbReference>
<dbReference type="RefSeq" id="WP_168055722.1">
    <property type="nucleotide sequence ID" value="NZ_JAAOZT010000007.1"/>
</dbReference>